<accession>A0ABM9N7R4</accession>
<organism evidence="1 2">
    <name type="scientific">Candidatus Xenohaliotis californiensis</name>
    <dbReference type="NCBI Taxonomy" id="84677"/>
    <lineage>
        <taxon>Bacteria</taxon>
        <taxon>Pseudomonadati</taxon>
        <taxon>Pseudomonadota</taxon>
        <taxon>Alphaproteobacteria</taxon>
        <taxon>Rickettsiales</taxon>
        <taxon>Anaplasmataceae</taxon>
        <taxon>Candidatus Xenohaliotis</taxon>
    </lineage>
</organism>
<evidence type="ECO:0000313" key="2">
    <source>
        <dbReference type="Proteomes" id="UP001314181"/>
    </source>
</evidence>
<dbReference type="EMBL" id="CAWVOK010000013">
    <property type="protein sequence ID" value="CAK8162661.1"/>
    <property type="molecule type" value="Genomic_DNA"/>
</dbReference>
<protein>
    <recommendedName>
        <fullName evidence="3">Tetratricopeptide repeat protein</fullName>
    </recommendedName>
</protein>
<reference evidence="1 2" key="1">
    <citation type="submission" date="2024-01" db="EMBL/GenBank/DDBJ databases">
        <authorList>
            <person name="Kunselman E."/>
        </authorList>
    </citation>
    <scope>NUCLEOTIDE SEQUENCE [LARGE SCALE GENOMIC DNA]</scope>
    <source>
        <strain evidence="1">2 abalone samples</strain>
    </source>
</reference>
<proteinExistence type="predicted"/>
<dbReference type="Gene3D" id="1.25.40.10">
    <property type="entry name" value="Tetratricopeptide repeat domain"/>
    <property type="match status" value="1"/>
</dbReference>
<dbReference type="Proteomes" id="UP001314181">
    <property type="component" value="Unassembled WGS sequence"/>
</dbReference>
<dbReference type="RefSeq" id="WP_338363740.1">
    <property type="nucleotide sequence ID" value="NZ_CAWVOK010000013.1"/>
</dbReference>
<name>A0ABM9N7R4_9RICK</name>
<gene>
    <name evidence="1" type="ORF">CAXC1_210009</name>
</gene>
<dbReference type="SMART" id="SM00028">
    <property type="entry name" value="TPR"/>
    <property type="match status" value="4"/>
</dbReference>
<dbReference type="InterPro" id="IPR019734">
    <property type="entry name" value="TPR_rpt"/>
</dbReference>
<keyword evidence="2" id="KW-1185">Reference proteome</keyword>
<evidence type="ECO:0000313" key="1">
    <source>
        <dbReference type="EMBL" id="CAK8162661.1"/>
    </source>
</evidence>
<dbReference type="SUPFAM" id="SSF48452">
    <property type="entry name" value="TPR-like"/>
    <property type="match status" value="2"/>
</dbReference>
<dbReference type="InterPro" id="IPR011990">
    <property type="entry name" value="TPR-like_helical_dom_sf"/>
</dbReference>
<comment type="caution">
    <text evidence="1">The sequence shown here is derived from an EMBL/GenBank/DDBJ whole genome shotgun (WGS) entry which is preliminary data.</text>
</comment>
<sequence length="553" mass="63199">MKKKIRIVIFLLIIVYIITAGNAIFLHNSKHIAKNDSIAGNYLAGYFATNNMMYSDAINYLQKIEYAVDGNIEVLKKIFYSAIIEGNMQLAKEYAVKITKIGLVDGIDKVKIFLAFDYLKNKFFREANKLFQDIDTNSNSIISCFIANMGLAWGEVVFNNNYKRGIEIIENKIGSISNDADLSFMIYNKAMIYDYSGQNDIANELYTNLIERPLPERVLEVALSFFMRNDNKVMADVVIDKMFAKGIKYNKKQSFTNIDLALAVHEILLDFGTILQMHNMSFDAIILLATAQNIYEDDRILFTLANIMHINGMHSYSNKLYAKITSNSQYYINALINTAYNNYSSGDKLHGFSLLKDALNKDGLNFDLHVAIGDMYNSDQDYDQAIKHYTIAIDNHSIEKDLWSVFFARALCFDLINQWEMAKLDLLQSVNLSNSNPIVLNYLAYSMIKRDEDVNDAVIMLEKALVESNSNPHIMDSLGWAYYKNGNCNKALILLEVSAALLPYDPIVNDHLGDVYWYSDRKREAMFQWNKVLALDPEQKIIDIITNKIKNGM</sequence>
<evidence type="ECO:0008006" key="3">
    <source>
        <dbReference type="Google" id="ProtNLM"/>
    </source>
</evidence>